<evidence type="ECO:0008006" key="4">
    <source>
        <dbReference type="Google" id="ProtNLM"/>
    </source>
</evidence>
<feature type="compositionally biased region" description="Low complexity" evidence="1">
    <location>
        <begin position="17"/>
        <end position="27"/>
    </location>
</feature>
<dbReference type="InterPro" id="IPR011009">
    <property type="entry name" value="Kinase-like_dom_sf"/>
</dbReference>
<reference evidence="2 3" key="1">
    <citation type="submission" date="2016-10" db="EMBL/GenBank/DDBJ databases">
        <authorList>
            <person name="de Groot N.N."/>
        </authorList>
    </citation>
    <scope>NUCLEOTIDE SEQUENCE [LARGE SCALE GENOMIC DNA]</scope>
    <source>
        <strain evidence="2 3">DSM 22024</strain>
    </source>
</reference>
<evidence type="ECO:0000313" key="2">
    <source>
        <dbReference type="EMBL" id="SDS25425.1"/>
    </source>
</evidence>
<dbReference type="EMBL" id="LT629732">
    <property type="protein sequence ID" value="SDS25425.1"/>
    <property type="molecule type" value="Genomic_DNA"/>
</dbReference>
<dbReference type="Proteomes" id="UP000198983">
    <property type="component" value="Chromosome I"/>
</dbReference>
<evidence type="ECO:0000256" key="1">
    <source>
        <dbReference type="SAM" id="MobiDB-lite"/>
    </source>
</evidence>
<dbReference type="SUPFAM" id="SSF56112">
    <property type="entry name" value="Protein kinase-like (PK-like)"/>
    <property type="match status" value="1"/>
</dbReference>
<dbReference type="RefSeq" id="WP_092652770.1">
    <property type="nucleotide sequence ID" value="NZ_LT629732.1"/>
</dbReference>
<protein>
    <recommendedName>
        <fullName evidence="4">Phosphotransferase enzyme family protein</fullName>
    </recommendedName>
</protein>
<accession>A0A1H1QPT0</accession>
<sequence>MIPPSSKTAPDEPAPDSPAAAEADQAETSLGDHLPAGVAARAATLLSDHLGSPVRVTGYEPLRVDGHAHVARLVVAGAPFPSAVVKVAHRGDDGEFDRTSTDFWSPANRLWNEWSGLEFLSSVPVKGGTPTFYGGDAELGFILIEDLGPDRSLADILVRESAEPARTGMAGYVDALARVHLASFGRDEEYARLRARFGTPAPGDSIGQDVRTKLVPALADLDAGPCAGLGTHPGLAAAVDDAALAAVDWIEETLAAPSWQAYSPNDCCPDNNHVGEDGTVRLFDLEFGSFRHALLDLAYVRTVMPTCWCVRRLPDGLPDVLVDRYRRRLAEAGRDVSGSDFDTALDACQAYWALQVLSWLLPRAATAEGADRRRFDAWAFDLPSHRELCVLRLDNLADAARRQPSLAALGDLAGTLRAATRRAWPGVGLLPIYPAFS</sequence>
<gene>
    <name evidence="2" type="ORF">SAMN04489717_2101</name>
</gene>
<evidence type="ECO:0000313" key="3">
    <source>
        <dbReference type="Proteomes" id="UP000198983"/>
    </source>
</evidence>
<proteinExistence type="predicted"/>
<keyword evidence="3" id="KW-1185">Reference proteome</keyword>
<organism evidence="2 3">
    <name type="scientific">Actinopolymorpha singaporensis</name>
    <dbReference type="NCBI Taxonomy" id="117157"/>
    <lineage>
        <taxon>Bacteria</taxon>
        <taxon>Bacillati</taxon>
        <taxon>Actinomycetota</taxon>
        <taxon>Actinomycetes</taxon>
        <taxon>Propionibacteriales</taxon>
        <taxon>Actinopolymorphaceae</taxon>
        <taxon>Actinopolymorpha</taxon>
    </lineage>
</organism>
<dbReference type="AlphaFoldDB" id="A0A1H1QPT0"/>
<dbReference type="OrthoDB" id="3807461at2"/>
<feature type="region of interest" description="Disordered" evidence="1">
    <location>
        <begin position="1"/>
        <end position="28"/>
    </location>
</feature>
<name>A0A1H1QPT0_9ACTN</name>
<dbReference type="STRING" id="117157.SAMN04489717_2101"/>